<keyword evidence="3" id="KW-1185">Reference proteome</keyword>
<dbReference type="Pfam" id="PF01593">
    <property type="entry name" value="Amino_oxidase"/>
    <property type="match status" value="1"/>
</dbReference>
<dbReference type="PRINTS" id="PR00419">
    <property type="entry name" value="ADXRDTASE"/>
</dbReference>
<dbReference type="GO" id="GO:0016491">
    <property type="term" value="F:oxidoreductase activity"/>
    <property type="evidence" value="ECO:0007669"/>
    <property type="project" value="InterPro"/>
</dbReference>
<dbReference type="Gene3D" id="3.50.50.60">
    <property type="entry name" value="FAD/NAD(P)-binding domain"/>
    <property type="match status" value="1"/>
</dbReference>
<name>A0AB37UNV7_9CYAN</name>
<feature type="domain" description="Amine oxidase" evidence="1">
    <location>
        <begin position="89"/>
        <end position="339"/>
    </location>
</feature>
<reference evidence="2 3" key="1">
    <citation type="journal article" date="2019" name="Genome Biol. Evol.">
        <title>Day and night: Metabolic profiles and evolutionary relationships of six axenic non-marine cyanobacteria.</title>
        <authorList>
            <person name="Will S.E."/>
            <person name="Henke P."/>
            <person name="Boedeker C."/>
            <person name="Huang S."/>
            <person name="Brinkmann H."/>
            <person name="Rohde M."/>
            <person name="Jarek M."/>
            <person name="Friedl T."/>
            <person name="Seufert S."/>
            <person name="Schumacher M."/>
            <person name="Overmann J."/>
            <person name="Neumann-Schaal M."/>
            <person name="Petersen J."/>
        </authorList>
    </citation>
    <scope>NUCLEOTIDE SEQUENCE [LARGE SCALE GENOMIC DNA]</scope>
    <source>
        <strain evidence="2 3">SAG 39.79</strain>
    </source>
</reference>
<comment type="caution">
    <text evidence="2">The sequence shown here is derived from an EMBL/GenBank/DDBJ whole genome shotgun (WGS) entry which is preliminary data.</text>
</comment>
<evidence type="ECO:0000259" key="1">
    <source>
        <dbReference type="Pfam" id="PF01593"/>
    </source>
</evidence>
<dbReference type="SUPFAM" id="SSF51905">
    <property type="entry name" value="FAD/NAD(P)-binding domain"/>
    <property type="match status" value="1"/>
</dbReference>
<dbReference type="InterPro" id="IPR036188">
    <property type="entry name" value="FAD/NAD-bd_sf"/>
</dbReference>
<dbReference type="EMBL" id="RSCK01000009">
    <property type="protein sequence ID" value="RUT13056.1"/>
    <property type="molecule type" value="Genomic_DNA"/>
</dbReference>
<dbReference type="AlphaFoldDB" id="A0AB37UNV7"/>
<sequence length="360" mass="39557">MYDIAVIGAGIAGLACAQQLHQAGYNVLILEKSRGLGGRIATRRLHDTLADHGTCYLKPKGELMQQFVQLLCDRHILQVWTENSEFRKGAQLCAPTNSEFRYVAPAGMNAIAKFLGQGLAVWRSQRVEAIAFHNSYWQLSLESASSEATANQPSEVIAKAVVLAIPAPQALAILEPLTELSTVCQQLRSVEFHPCLSVMAGYSSQLEPQPDWQAVSFVDNPVLAWVGWDSSKRVEKTGNFEVFVVQSSADFARRYLETSDLQAAGYELLAKASECLLPWLAKPEWLQVHRWRYAFPSRPLGQSCLSTETNLPLVCCGDWCGGNFVEGAMHSGIAAATEINRQMEGRSLPGSNFLQAIALE</sequence>
<evidence type="ECO:0000313" key="3">
    <source>
        <dbReference type="Proteomes" id="UP000282574"/>
    </source>
</evidence>
<dbReference type="PANTHER" id="PTHR16128:SF5">
    <property type="entry name" value="FAD_NAD(P)-BINDING OXIDOREDUCTASE FAMILY PROTEIN"/>
    <property type="match status" value="1"/>
</dbReference>
<proteinExistence type="predicted"/>
<dbReference type="Pfam" id="PF13450">
    <property type="entry name" value="NAD_binding_8"/>
    <property type="match status" value="1"/>
</dbReference>
<protein>
    <recommendedName>
        <fullName evidence="1">Amine oxidase domain-containing protein</fullName>
    </recommendedName>
</protein>
<dbReference type="InterPro" id="IPR002937">
    <property type="entry name" value="Amino_oxidase"/>
</dbReference>
<evidence type="ECO:0000313" key="2">
    <source>
        <dbReference type="EMBL" id="RUT13056.1"/>
    </source>
</evidence>
<organism evidence="2 3">
    <name type="scientific">Chroococcidiopsis cubana SAG 39.79</name>
    <dbReference type="NCBI Taxonomy" id="388085"/>
    <lineage>
        <taxon>Bacteria</taxon>
        <taxon>Bacillati</taxon>
        <taxon>Cyanobacteriota</taxon>
        <taxon>Cyanophyceae</taxon>
        <taxon>Chroococcidiopsidales</taxon>
        <taxon>Chroococcidiopsidaceae</taxon>
        <taxon>Chroococcidiopsis</taxon>
    </lineage>
</organism>
<dbReference type="PANTHER" id="PTHR16128">
    <property type="entry name" value="FAD/NAD(P)-BINDING OXIDOREDUCTASE FAMILY PROTEIN"/>
    <property type="match status" value="1"/>
</dbReference>
<gene>
    <name evidence="2" type="ORF">DSM107010_16120</name>
</gene>
<dbReference type="Proteomes" id="UP000282574">
    <property type="component" value="Unassembled WGS sequence"/>
</dbReference>
<dbReference type="RefSeq" id="WP_106165961.1">
    <property type="nucleotide sequence ID" value="NZ_JAVKZF010000001.1"/>
</dbReference>
<dbReference type="Gene3D" id="3.90.660.10">
    <property type="match status" value="1"/>
</dbReference>
<accession>A0AB37UNV7</accession>